<name>A0A3N1M9Q8_9PROT</name>
<sequence length="89" mass="9137">MVVTERMLATAEGLSLAAAPLFAGMAVLAAVAGDGRPDAICGASPAGFWLAGMVPMYLLMSAVHLAPWMRRYGRPAATARTGGHPPRTG</sequence>
<evidence type="ECO:0000313" key="2">
    <source>
        <dbReference type="EMBL" id="ROP99529.1"/>
    </source>
</evidence>
<keyword evidence="1" id="KW-0812">Transmembrane</keyword>
<protein>
    <submittedName>
        <fullName evidence="2">Uncharacterized protein</fullName>
    </submittedName>
</protein>
<dbReference type="Proteomes" id="UP000278222">
    <property type="component" value="Unassembled WGS sequence"/>
</dbReference>
<dbReference type="AlphaFoldDB" id="A0A3N1M9Q8"/>
<proteinExistence type="predicted"/>
<gene>
    <name evidence="2" type="ORF">EDC65_1308</name>
</gene>
<dbReference type="EMBL" id="RJKX01000013">
    <property type="protein sequence ID" value="ROP99529.1"/>
    <property type="molecule type" value="Genomic_DNA"/>
</dbReference>
<evidence type="ECO:0000256" key="1">
    <source>
        <dbReference type="SAM" id="Phobius"/>
    </source>
</evidence>
<reference evidence="2 3" key="1">
    <citation type="submission" date="2018-11" db="EMBL/GenBank/DDBJ databases">
        <title>Genomic Encyclopedia of Type Strains, Phase IV (KMG-IV): sequencing the most valuable type-strain genomes for metagenomic binning, comparative biology and taxonomic classification.</title>
        <authorList>
            <person name="Goeker M."/>
        </authorList>
    </citation>
    <scope>NUCLEOTIDE SEQUENCE [LARGE SCALE GENOMIC DNA]</scope>
    <source>
        <strain evidence="2 3">DSM 5900</strain>
    </source>
</reference>
<evidence type="ECO:0000313" key="3">
    <source>
        <dbReference type="Proteomes" id="UP000278222"/>
    </source>
</evidence>
<keyword evidence="1" id="KW-1133">Transmembrane helix</keyword>
<organism evidence="2 3">
    <name type="scientific">Stella humosa</name>
    <dbReference type="NCBI Taxonomy" id="94"/>
    <lineage>
        <taxon>Bacteria</taxon>
        <taxon>Pseudomonadati</taxon>
        <taxon>Pseudomonadota</taxon>
        <taxon>Alphaproteobacteria</taxon>
        <taxon>Rhodospirillales</taxon>
        <taxon>Stellaceae</taxon>
        <taxon>Stella</taxon>
    </lineage>
</organism>
<keyword evidence="3" id="KW-1185">Reference proteome</keyword>
<comment type="caution">
    <text evidence="2">The sequence shown here is derived from an EMBL/GenBank/DDBJ whole genome shotgun (WGS) entry which is preliminary data.</text>
</comment>
<accession>A0A3N1M9Q8</accession>
<keyword evidence="1" id="KW-0472">Membrane</keyword>
<feature type="transmembrane region" description="Helical" evidence="1">
    <location>
        <begin position="48"/>
        <end position="66"/>
    </location>
</feature>